<organism evidence="2 3">
    <name type="scientific">Aldrovandia affinis</name>
    <dbReference type="NCBI Taxonomy" id="143900"/>
    <lineage>
        <taxon>Eukaryota</taxon>
        <taxon>Metazoa</taxon>
        <taxon>Chordata</taxon>
        <taxon>Craniata</taxon>
        <taxon>Vertebrata</taxon>
        <taxon>Euteleostomi</taxon>
        <taxon>Actinopterygii</taxon>
        <taxon>Neopterygii</taxon>
        <taxon>Teleostei</taxon>
        <taxon>Notacanthiformes</taxon>
        <taxon>Halosauridae</taxon>
        <taxon>Aldrovandia</taxon>
    </lineage>
</organism>
<gene>
    <name evidence="2" type="ORF">AAFF_G00096220</name>
</gene>
<proteinExistence type="predicted"/>
<comment type="caution">
    <text evidence="2">The sequence shown here is derived from an EMBL/GenBank/DDBJ whole genome shotgun (WGS) entry which is preliminary data.</text>
</comment>
<feature type="region of interest" description="Disordered" evidence="1">
    <location>
        <begin position="1"/>
        <end position="75"/>
    </location>
</feature>
<reference evidence="2" key="1">
    <citation type="journal article" date="2023" name="Science">
        <title>Genome structures resolve the early diversification of teleost fishes.</title>
        <authorList>
            <person name="Parey E."/>
            <person name="Louis A."/>
            <person name="Montfort J."/>
            <person name="Bouchez O."/>
            <person name="Roques C."/>
            <person name="Iampietro C."/>
            <person name="Lluch J."/>
            <person name="Castinel A."/>
            <person name="Donnadieu C."/>
            <person name="Desvignes T."/>
            <person name="Floi Bucao C."/>
            <person name="Jouanno E."/>
            <person name="Wen M."/>
            <person name="Mejri S."/>
            <person name="Dirks R."/>
            <person name="Jansen H."/>
            <person name="Henkel C."/>
            <person name="Chen W.J."/>
            <person name="Zahm M."/>
            <person name="Cabau C."/>
            <person name="Klopp C."/>
            <person name="Thompson A.W."/>
            <person name="Robinson-Rechavi M."/>
            <person name="Braasch I."/>
            <person name="Lecointre G."/>
            <person name="Bobe J."/>
            <person name="Postlethwait J.H."/>
            <person name="Berthelot C."/>
            <person name="Roest Crollius H."/>
            <person name="Guiguen Y."/>
        </authorList>
    </citation>
    <scope>NUCLEOTIDE SEQUENCE</scope>
    <source>
        <strain evidence="2">NC1722</strain>
    </source>
</reference>
<dbReference type="AlphaFoldDB" id="A0AAD7RVP3"/>
<accession>A0AAD7RVP3</accession>
<evidence type="ECO:0000256" key="1">
    <source>
        <dbReference type="SAM" id="MobiDB-lite"/>
    </source>
</evidence>
<name>A0AAD7RVP3_9TELE</name>
<evidence type="ECO:0000313" key="3">
    <source>
        <dbReference type="Proteomes" id="UP001221898"/>
    </source>
</evidence>
<sequence>MAAVDGQSRRHRRFASLNLTTARSAGSLLRRQRERQAAGTPPGAIGVTDGRLEGGMRSPLDSRAVGGQRGPTEGQQCEEQLVLNPVSEIPSAAPPLPLPPYHVYKL</sequence>
<evidence type="ECO:0000313" key="2">
    <source>
        <dbReference type="EMBL" id="KAJ8391193.1"/>
    </source>
</evidence>
<protein>
    <submittedName>
        <fullName evidence="2">Uncharacterized protein</fullName>
    </submittedName>
</protein>
<keyword evidence="3" id="KW-1185">Reference proteome</keyword>
<dbReference type="Proteomes" id="UP001221898">
    <property type="component" value="Unassembled WGS sequence"/>
</dbReference>
<dbReference type="EMBL" id="JAINUG010000161">
    <property type="protein sequence ID" value="KAJ8391193.1"/>
    <property type="molecule type" value="Genomic_DNA"/>
</dbReference>